<reference evidence="1 2" key="1">
    <citation type="submission" date="2017-05" db="EMBL/GenBank/DDBJ databases">
        <title>Vagococcus spp. assemblies.</title>
        <authorList>
            <person name="Gulvik C.A."/>
        </authorList>
    </citation>
    <scope>NUCLEOTIDE SEQUENCE [LARGE SCALE GENOMIC DNA]</scope>
    <source>
        <strain evidence="1 2">CCUG 51432</strain>
    </source>
</reference>
<protein>
    <submittedName>
        <fullName evidence="1">Uncharacterized protein</fullName>
    </submittedName>
</protein>
<keyword evidence="2" id="KW-1185">Reference proteome</keyword>
<comment type="caution">
    <text evidence="1">The sequence shown here is derived from an EMBL/GenBank/DDBJ whole genome shotgun (WGS) entry which is preliminary data.</text>
</comment>
<dbReference type="EMBL" id="NGKA01000008">
    <property type="protein sequence ID" value="RSU12223.1"/>
    <property type="molecule type" value="Genomic_DNA"/>
</dbReference>
<sequence>MKCAVIAKSKHIIKEIYTAEDVKDAESYLSKIGAVPSKVDEGVWIKIVRREISEGFYSESPLRLTIQAVDGEITSGGDLK</sequence>
<organism evidence="1 2">
    <name type="scientific">Vagococcus elongatus</name>
    <dbReference type="NCBI Taxonomy" id="180344"/>
    <lineage>
        <taxon>Bacteria</taxon>
        <taxon>Bacillati</taxon>
        <taxon>Bacillota</taxon>
        <taxon>Bacilli</taxon>
        <taxon>Lactobacillales</taxon>
        <taxon>Enterococcaceae</taxon>
        <taxon>Vagococcus</taxon>
    </lineage>
</organism>
<evidence type="ECO:0000313" key="1">
    <source>
        <dbReference type="EMBL" id="RSU12223.1"/>
    </source>
</evidence>
<name>A0A430AVZ1_9ENTE</name>
<proteinExistence type="predicted"/>
<dbReference type="Proteomes" id="UP000287605">
    <property type="component" value="Unassembled WGS sequence"/>
</dbReference>
<dbReference type="RefSeq" id="WP_126808613.1">
    <property type="nucleotide sequence ID" value="NZ_NGKA01000008.1"/>
</dbReference>
<accession>A0A430AVZ1</accession>
<evidence type="ECO:0000313" key="2">
    <source>
        <dbReference type="Proteomes" id="UP000287605"/>
    </source>
</evidence>
<gene>
    <name evidence="1" type="ORF">CBF29_06390</name>
</gene>
<dbReference type="AlphaFoldDB" id="A0A430AVZ1"/>